<reference evidence="2" key="1">
    <citation type="journal article" date="2019" name="Int. J. Syst. Evol. Microbiol.">
        <title>The Global Catalogue of Microorganisms (GCM) 10K type strain sequencing project: providing services to taxonomists for standard genome sequencing and annotation.</title>
        <authorList>
            <consortium name="The Broad Institute Genomics Platform"/>
            <consortium name="The Broad Institute Genome Sequencing Center for Infectious Disease"/>
            <person name="Wu L."/>
            <person name="Ma J."/>
        </authorList>
    </citation>
    <scope>NUCLEOTIDE SEQUENCE [LARGE SCALE GENOMIC DNA]</scope>
    <source>
        <strain evidence="2">JCM 17106</strain>
    </source>
</reference>
<accession>A0ABP6US86</accession>
<gene>
    <name evidence="1" type="ORF">GCM10022393_38420</name>
</gene>
<comment type="caution">
    <text evidence="1">The sequence shown here is derived from an EMBL/GenBank/DDBJ whole genome shotgun (WGS) entry which is preliminary data.</text>
</comment>
<proteinExistence type="predicted"/>
<protein>
    <submittedName>
        <fullName evidence="1">Uncharacterized protein</fullName>
    </submittedName>
</protein>
<evidence type="ECO:0000313" key="1">
    <source>
        <dbReference type="EMBL" id="GAA3520500.1"/>
    </source>
</evidence>
<sequence>MYGAIFYGNPQCHQFIVNRKVPITDDKRFLLSNKLKGLIQSTITEISRENRHVIPMFNFKKTKKL</sequence>
<organism evidence="1 2">
    <name type="scientific">Aquimarina addita</name>
    <dbReference type="NCBI Taxonomy" id="870485"/>
    <lineage>
        <taxon>Bacteria</taxon>
        <taxon>Pseudomonadati</taxon>
        <taxon>Bacteroidota</taxon>
        <taxon>Flavobacteriia</taxon>
        <taxon>Flavobacteriales</taxon>
        <taxon>Flavobacteriaceae</taxon>
        <taxon>Aquimarina</taxon>
    </lineage>
</organism>
<evidence type="ECO:0000313" key="2">
    <source>
        <dbReference type="Proteomes" id="UP001500459"/>
    </source>
</evidence>
<name>A0ABP6US86_9FLAO</name>
<dbReference type="EMBL" id="BAABCW010000023">
    <property type="protein sequence ID" value="GAA3520500.1"/>
    <property type="molecule type" value="Genomic_DNA"/>
</dbReference>
<keyword evidence="2" id="KW-1185">Reference proteome</keyword>
<dbReference type="Proteomes" id="UP001500459">
    <property type="component" value="Unassembled WGS sequence"/>
</dbReference>